<reference evidence="1" key="1">
    <citation type="submission" date="2021-05" db="EMBL/GenBank/DDBJ databases">
        <authorList>
            <person name="Pan Q."/>
            <person name="Jouanno E."/>
            <person name="Zahm M."/>
            <person name="Klopp C."/>
            <person name="Cabau C."/>
            <person name="Louis A."/>
            <person name="Berthelot C."/>
            <person name="Parey E."/>
            <person name="Roest Crollius H."/>
            <person name="Montfort J."/>
            <person name="Robinson-Rechavi M."/>
            <person name="Bouchez O."/>
            <person name="Lampietro C."/>
            <person name="Lopez Roques C."/>
            <person name="Donnadieu C."/>
            <person name="Postlethwait J."/>
            <person name="Bobe J."/>
            <person name="Dillon D."/>
            <person name="Chandos A."/>
            <person name="von Hippel F."/>
            <person name="Guiguen Y."/>
        </authorList>
    </citation>
    <scope>NUCLEOTIDE SEQUENCE</scope>
    <source>
        <strain evidence="1">YG-Jan2019</strain>
    </source>
</reference>
<evidence type="ECO:0000313" key="1">
    <source>
        <dbReference type="EMBL" id="KAJ7988055.1"/>
    </source>
</evidence>
<dbReference type="Proteomes" id="UP001157502">
    <property type="component" value="Chromosome 31"/>
</dbReference>
<keyword evidence="2" id="KW-1185">Reference proteome</keyword>
<proteinExistence type="predicted"/>
<dbReference type="EMBL" id="CM055758">
    <property type="protein sequence ID" value="KAJ7988055.1"/>
    <property type="molecule type" value="Genomic_DNA"/>
</dbReference>
<comment type="caution">
    <text evidence="1">The sequence shown here is derived from an EMBL/GenBank/DDBJ whole genome shotgun (WGS) entry which is preliminary data.</text>
</comment>
<gene>
    <name evidence="1" type="ORF">DPEC_G00319670</name>
</gene>
<name>A0ACC2F9U4_DALPE</name>
<evidence type="ECO:0000313" key="2">
    <source>
        <dbReference type="Proteomes" id="UP001157502"/>
    </source>
</evidence>
<accession>A0ACC2F9U4</accession>
<organism evidence="1 2">
    <name type="scientific">Dallia pectoralis</name>
    <name type="common">Alaska blackfish</name>
    <dbReference type="NCBI Taxonomy" id="75939"/>
    <lineage>
        <taxon>Eukaryota</taxon>
        <taxon>Metazoa</taxon>
        <taxon>Chordata</taxon>
        <taxon>Craniata</taxon>
        <taxon>Vertebrata</taxon>
        <taxon>Euteleostomi</taxon>
        <taxon>Actinopterygii</taxon>
        <taxon>Neopterygii</taxon>
        <taxon>Teleostei</taxon>
        <taxon>Protacanthopterygii</taxon>
        <taxon>Esociformes</taxon>
        <taxon>Umbridae</taxon>
        <taxon>Dallia</taxon>
    </lineage>
</organism>
<sequence>MGISLVAIAVPFIRSSAVRCRCLPTRGRELLQYGLQWSVAVKADCRTTGFGSTLPMLNKHTEGQRLDPSCSQAVPLFQSCRLVKKVKGYSFTRQNKRR</sequence>
<protein>
    <submittedName>
        <fullName evidence="1">Uncharacterized protein</fullName>
    </submittedName>
</protein>